<dbReference type="AlphaFoldDB" id="A0A9D3YP57"/>
<gene>
    <name evidence="2" type="ORF">DPMN_078619</name>
</gene>
<dbReference type="Proteomes" id="UP000828390">
    <property type="component" value="Unassembled WGS sequence"/>
</dbReference>
<name>A0A9D3YP57_DREPO</name>
<evidence type="ECO:0000313" key="2">
    <source>
        <dbReference type="EMBL" id="KAH3703581.1"/>
    </source>
</evidence>
<reference evidence="2" key="2">
    <citation type="submission" date="2020-11" db="EMBL/GenBank/DDBJ databases">
        <authorList>
            <person name="McCartney M.A."/>
            <person name="Auch B."/>
            <person name="Kono T."/>
            <person name="Mallez S."/>
            <person name="Becker A."/>
            <person name="Gohl D.M."/>
            <person name="Silverstein K.A.T."/>
            <person name="Koren S."/>
            <person name="Bechman K.B."/>
            <person name="Herman A."/>
            <person name="Abrahante J.E."/>
            <person name="Garbe J."/>
        </authorList>
    </citation>
    <scope>NUCLEOTIDE SEQUENCE</scope>
    <source>
        <strain evidence="2">Duluth1</strain>
        <tissue evidence="2">Whole animal</tissue>
    </source>
</reference>
<organism evidence="2 3">
    <name type="scientific">Dreissena polymorpha</name>
    <name type="common">Zebra mussel</name>
    <name type="synonym">Mytilus polymorpha</name>
    <dbReference type="NCBI Taxonomy" id="45954"/>
    <lineage>
        <taxon>Eukaryota</taxon>
        <taxon>Metazoa</taxon>
        <taxon>Spiralia</taxon>
        <taxon>Lophotrochozoa</taxon>
        <taxon>Mollusca</taxon>
        <taxon>Bivalvia</taxon>
        <taxon>Autobranchia</taxon>
        <taxon>Heteroconchia</taxon>
        <taxon>Euheterodonta</taxon>
        <taxon>Imparidentia</taxon>
        <taxon>Neoheterodontei</taxon>
        <taxon>Myida</taxon>
        <taxon>Dreissenoidea</taxon>
        <taxon>Dreissenidae</taxon>
        <taxon>Dreissena</taxon>
    </lineage>
</organism>
<dbReference type="EMBL" id="JAIWYP010000015">
    <property type="protein sequence ID" value="KAH3703581.1"/>
    <property type="molecule type" value="Genomic_DNA"/>
</dbReference>
<feature type="region of interest" description="Disordered" evidence="1">
    <location>
        <begin position="1"/>
        <end position="39"/>
    </location>
</feature>
<feature type="compositionally biased region" description="Basic and acidic residues" evidence="1">
    <location>
        <begin position="1"/>
        <end position="30"/>
    </location>
</feature>
<comment type="caution">
    <text evidence="2">The sequence shown here is derived from an EMBL/GenBank/DDBJ whole genome shotgun (WGS) entry which is preliminary data.</text>
</comment>
<protein>
    <submittedName>
        <fullName evidence="2">Uncharacterized protein</fullName>
    </submittedName>
</protein>
<proteinExistence type="predicted"/>
<feature type="region of interest" description="Disordered" evidence="1">
    <location>
        <begin position="53"/>
        <end position="87"/>
    </location>
</feature>
<sequence length="87" mass="10514">MNLMEKKLNYMSKEKPLLDATESRREHRTSDQPNYRRGHIGRYVNMIRGRGFRSYRGQYPNRGYYRQDTTEQRSGTPNTQHFNQQTL</sequence>
<evidence type="ECO:0000313" key="3">
    <source>
        <dbReference type="Proteomes" id="UP000828390"/>
    </source>
</evidence>
<feature type="compositionally biased region" description="Polar residues" evidence="1">
    <location>
        <begin position="72"/>
        <end position="87"/>
    </location>
</feature>
<keyword evidence="3" id="KW-1185">Reference proteome</keyword>
<reference evidence="2" key="1">
    <citation type="journal article" date="2019" name="bioRxiv">
        <title>The Genome of the Zebra Mussel, Dreissena polymorpha: A Resource for Invasive Species Research.</title>
        <authorList>
            <person name="McCartney M.A."/>
            <person name="Auch B."/>
            <person name="Kono T."/>
            <person name="Mallez S."/>
            <person name="Zhang Y."/>
            <person name="Obille A."/>
            <person name="Becker A."/>
            <person name="Abrahante J.E."/>
            <person name="Garbe J."/>
            <person name="Badalamenti J.P."/>
            <person name="Herman A."/>
            <person name="Mangelson H."/>
            <person name="Liachko I."/>
            <person name="Sullivan S."/>
            <person name="Sone E.D."/>
            <person name="Koren S."/>
            <person name="Silverstein K.A.T."/>
            <person name="Beckman K.B."/>
            <person name="Gohl D.M."/>
        </authorList>
    </citation>
    <scope>NUCLEOTIDE SEQUENCE</scope>
    <source>
        <strain evidence="2">Duluth1</strain>
        <tissue evidence="2">Whole animal</tissue>
    </source>
</reference>
<evidence type="ECO:0000256" key="1">
    <source>
        <dbReference type="SAM" id="MobiDB-lite"/>
    </source>
</evidence>
<accession>A0A9D3YP57</accession>